<proteinExistence type="predicted"/>
<gene>
    <name evidence="1" type="ORF">EVAR_87829_1</name>
</gene>
<keyword evidence="2" id="KW-1185">Reference proteome</keyword>
<comment type="caution">
    <text evidence="1">The sequence shown here is derived from an EMBL/GenBank/DDBJ whole genome shotgun (WGS) entry which is preliminary data.</text>
</comment>
<dbReference type="EMBL" id="BGZK01001194">
    <property type="protein sequence ID" value="GBP73965.1"/>
    <property type="molecule type" value="Genomic_DNA"/>
</dbReference>
<evidence type="ECO:0000313" key="2">
    <source>
        <dbReference type="Proteomes" id="UP000299102"/>
    </source>
</evidence>
<dbReference type="AlphaFoldDB" id="A0A4C1YHZ7"/>
<name>A0A4C1YHZ7_EUMVA</name>
<evidence type="ECO:0000313" key="1">
    <source>
        <dbReference type="EMBL" id="GBP73965.1"/>
    </source>
</evidence>
<reference evidence="1 2" key="1">
    <citation type="journal article" date="2019" name="Commun. Biol.">
        <title>The bagworm genome reveals a unique fibroin gene that provides high tensile strength.</title>
        <authorList>
            <person name="Kono N."/>
            <person name="Nakamura H."/>
            <person name="Ohtoshi R."/>
            <person name="Tomita M."/>
            <person name="Numata K."/>
            <person name="Arakawa K."/>
        </authorList>
    </citation>
    <scope>NUCLEOTIDE SEQUENCE [LARGE SCALE GENOMIC DNA]</scope>
</reference>
<dbReference type="Proteomes" id="UP000299102">
    <property type="component" value="Unassembled WGS sequence"/>
</dbReference>
<accession>A0A4C1YHZ7</accession>
<organism evidence="1 2">
    <name type="scientific">Eumeta variegata</name>
    <name type="common">Bagworm moth</name>
    <name type="synonym">Eumeta japonica</name>
    <dbReference type="NCBI Taxonomy" id="151549"/>
    <lineage>
        <taxon>Eukaryota</taxon>
        <taxon>Metazoa</taxon>
        <taxon>Ecdysozoa</taxon>
        <taxon>Arthropoda</taxon>
        <taxon>Hexapoda</taxon>
        <taxon>Insecta</taxon>
        <taxon>Pterygota</taxon>
        <taxon>Neoptera</taxon>
        <taxon>Endopterygota</taxon>
        <taxon>Lepidoptera</taxon>
        <taxon>Glossata</taxon>
        <taxon>Ditrysia</taxon>
        <taxon>Tineoidea</taxon>
        <taxon>Psychidae</taxon>
        <taxon>Oiketicinae</taxon>
        <taxon>Eumeta</taxon>
    </lineage>
</organism>
<protein>
    <submittedName>
        <fullName evidence="1">Uncharacterized protein</fullName>
    </submittedName>
</protein>
<sequence>MAQAFKKRVEKVYRYRAHSGRGAADPTRERRPSGELARNVLINWTTCRRRERAAFPPRRPRPGALTGPRLYVVGVTVRR</sequence>